<feature type="domain" description="Phage head morphogenesis" evidence="12">
    <location>
        <begin position="146"/>
        <end position="257"/>
    </location>
</feature>
<dbReference type="InterPro" id="IPR050999">
    <property type="entry name" value="ADP-ribosyltransferase_ARG"/>
</dbReference>
<dbReference type="EC" id="2.4.2.31" evidence="3"/>
<dbReference type="InterPro" id="IPR000768">
    <property type="entry name" value="ART"/>
</dbReference>
<accession>A0A9E7E3I4</accession>
<keyword evidence="9" id="KW-0843">Virulence</keyword>
<evidence type="ECO:0000256" key="9">
    <source>
        <dbReference type="ARBA" id="ARBA00023026"/>
    </source>
</evidence>
<dbReference type="GO" id="GO:0005576">
    <property type="term" value="C:extracellular region"/>
    <property type="evidence" value="ECO:0007669"/>
    <property type="project" value="UniProtKB-SubCell"/>
</dbReference>
<feature type="region of interest" description="Disordered" evidence="11">
    <location>
        <begin position="976"/>
        <end position="1009"/>
    </location>
</feature>
<sequence>MAKTANEELLDATIRHQIKLLRFSQGQAQAASDLLAASDAELVAMLQSADLTEASEARLKALLADVRRLREGVAAKINDKLSSDMEGLAHTESEWELSAIAGASPVALSLTSVPVSVLKAVAGSPITGIPLEGWLGKMAVNDVSRVEQQMRLGILAGETNDQLVKRIRGTKANNYKDGVLEMTKREAEMIARTTANHVSNTARQATWDANSDIIDGVRWVATLDGRTSPVCQSRDGFVYPIDKGPRPPAHPNCRSTVVPVLKGEEIIGDRPFVTDTRTRAQREVDFRADAKAAAGDEAWKKMTAAERNAAIKATRDKWTAENIGQAPSSTNYQTWLKGQSASFQDEVLGKGKADLFRKGMPLEKFVDEQGKPYSLQQLQAEVAGDKLNVIQPGVGLKAKSLLQQGLSTGDVLDQIKKEFPDASTSLASIASYKSELNKAGALNLMPEFKVPTGALKQAKAVADVVGNLDASLPANVKHAIGGQWSTVVDSLEGAPGAYGYYQAGKGVLLSGSKLAAVPAAQAQQVAAHELGHLLHKQHDLLLPDQVLAGLKASAKAMTPDARKLYSYYLSSADELVAEVYAQALSPSVLTSQGLSAMEFNKAFAPAIDAAKKAMADKFPVPSVNAKPAMPGGPALPFEVAGKHTTVGSLAKALLQQGMPDAQVLDSVLAEFPQAQTKLASIQSYKSQLKKDGLLPNKAAGPVINAKVLPDVAPVPATPQVAVAAPEAAVATPSPLKLGQSDLKAKGLELMSQGVLDSKAVVETLAKQFPLNAEDLNLGKVATWKSLWKKADPTGFAKASTLAEKVTIKTATTGPVAPPKLAGKNLGATSTKALDKVKSVLAAGGTPADAFDAMKSVFGSLAEPGATDLLELAQYQLATAKAAGKPYLNAAFKAPQGFTASTSIEKYMAGLDVKGKAALDAYKKAMAAGFGPVKTNKLVKQLAGYEPAASAKVKLKEAAAYELKKVGGASQTAAAAKPSVTPAAAPQVDLTPNRPAATPREGLPPPPRFNAAQRAAGIRKYAGSLPTGELNTINAGQRKNGLAELTAEEAAAIKAYTGNTYRALNNALRNGKYAGDTALQAYVDAAQHGLAKMPKYTGLSSRGMTFGQVELKKILSTYQKGTVIEDSAFVSTSYGERAAFSGNVFMRVNGKTGVNVSQYSYYKGEREVLFMPGTRFRVDEVKNEGGKYIITVTEI</sequence>
<dbReference type="Pfam" id="PF04233">
    <property type="entry name" value="Phage_Mu_F"/>
    <property type="match status" value="1"/>
</dbReference>
<protein>
    <recommendedName>
        <fullName evidence="3">NAD(+)--protein-arginine ADP-ribosyltransferase</fullName>
        <ecNumber evidence="3">2.4.2.31</ecNumber>
    </recommendedName>
</protein>
<keyword evidence="14" id="KW-1185">Reference proteome</keyword>
<keyword evidence="4" id="KW-0964">Secreted</keyword>
<organism evidence="13 14">
    <name type="scientific">Xanthomonas phage Mallos</name>
    <dbReference type="NCBI Taxonomy" id="2939131"/>
    <lineage>
        <taxon>Viruses</taxon>
        <taxon>Duplodnaviria</taxon>
        <taxon>Heunggongvirae</taxon>
        <taxon>Uroviricota</taxon>
        <taxon>Caudoviricetes</taxon>
        <taxon>Mesyanzhinovviridae</taxon>
        <taxon>Bradleyvirinae</taxon>
        <taxon>Mallosvirus</taxon>
        <taxon>Mallosvirus mallos</taxon>
    </lineage>
</organism>
<keyword evidence="7" id="KW-0808">Transferase</keyword>
<comment type="catalytic activity">
    <reaction evidence="10">
        <text>L-arginyl-[protein] + NAD(+) = N(omega)-(ADP-D-ribosyl)-L-arginyl-[protein] + nicotinamide + H(+)</text>
        <dbReference type="Rhea" id="RHEA:19149"/>
        <dbReference type="Rhea" id="RHEA-COMP:10532"/>
        <dbReference type="Rhea" id="RHEA-COMP:15087"/>
        <dbReference type="ChEBI" id="CHEBI:15378"/>
        <dbReference type="ChEBI" id="CHEBI:17154"/>
        <dbReference type="ChEBI" id="CHEBI:29965"/>
        <dbReference type="ChEBI" id="CHEBI:57540"/>
        <dbReference type="ChEBI" id="CHEBI:142554"/>
        <dbReference type="EC" id="2.4.2.31"/>
    </reaction>
</comment>
<feature type="compositionally biased region" description="Low complexity" evidence="11">
    <location>
        <begin position="976"/>
        <end position="985"/>
    </location>
</feature>
<evidence type="ECO:0000313" key="13">
    <source>
        <dbReference type="EMBL" id="URA07125.1"/>
    </source>
</evidence>
<reference evidence="13" key="1">
    <citation type="journal article" date="2022" name="Viruses">
        <title>Isolation of novel Xanthomonas phages for the plant pathogens X. translucens and X. campestris.</title>
        <authorList>
            <person name="Erdrich S.H."/>
            <person name="Sharma V."/>
            <person name="Schurr U."/>
            <person name="Arsova B."/>
            <person name="Frunzke J."/>
        </authorList>
    </citation>
    <scope>NUCLEOTIDE SEQUENCE</scope>
</reference>
<comment type="similarity">
    <text evidence="2">Belongs to the Arg-specific ADP-ribosyltransferase family.</text>
</comment>
<dbReference type="PROSITE" id="PS51996">
    <property type="entry name" value="TR_MART"/>
    <property type="match status" value="1"/>
</dbReference>
<evidence type="ECO:0000256" key="10">
    <source>
        <dbReference type="ARBA" id="ARBA00047597"/>
    </source>
</evidence>
<gene>
    <name evidence="13" type="ORF">Mallos_BL60017</name>
</gene>
<evidence type="ECO:0000256" key="3">
    <source>
        <dbReference type="ARBA" id="ARBA00012031"/>
    </source>
</evidence>
<evidence type="ECO:0000259" key="12">
    <source>
        <dbReference type="Pfam" id="PF04233"/>
    </source>
</evidence>
<proteinExistence type="inferred from homology"/>
<comment type="subcellular location">
    <subcellularLocation>
        <location evidence="1">Secreted</location>
    </subcellularLocation>
</comment>
<keyword evidence="8" id="KW-0548">Nucleotidyltransferase</keyword>
<evidence type="ECO:0000256" key="8">
    <source>
        <dbReference type="ARBA" id="ARBA00022695"/>
    </source>
</evidence>
<dbReference type="GO" id="GO:0090729">
    <property type="term" value="F:toxin activity"/>
    <property type="evidence" value="ECO:0007669"/>
    <property type="project" value="UniProtKB-KW"/>
</dbReference>
<evidence type="ECO:0000256" key="5">
    <source>
        <dbReference type="ARBA" id="ARBA00022656"/>
    </source>
</evidence>
<dbReference type="NCBIfam" id="TIGR01641">
    <property type="entry name" value="phageSPP1_gp7"/>
    <property type="match status" value="1"/>
</dbReference>
<evidence type="ECO:0000256" key="4">
    <source>
        <dbReference type="ARBA" id="ARBA00022525"/>
    </source>
</evidence>
<dbReference type="Pfam" id="PF01129">
    <property type="entry name" value="ART"/>
    <property type="match status" value="1"/>
</dbReference>
<evidence type="ECO:0000256" key="1">
    <source>
        <dbReference type="ARBA" id="ARBA00004613"/>
    </source>
</evidence>
<dbReference type="PANTHER" id="PTHR10339:SF25">
    <property type="entry name" value="SECRETED EXOENZYME S"/>
    <property type="match status" value="1"/>
</dbReference>
<dbReference type="GO" id="GO:0016779">
    <property type="term" value="F:nucleotidyltransferase activity"/>
    <property type="evidence" value="ECO:0007669"/>
    <property type="project" value="UniProtKB-KW"/>
</dbReference>
<evidence type="ECO:0000313" key="14">
    <source>
        <dbReference type="Proteomes" id="UP001056460"/>
    </source>
</evidence>
<dbReference type="PANTHER" id="PTHR10339">
    <property type="entry name" value="ADP-RIBOSYLTRANSFERASE"/>
    <property type="match status" value="1"/>
</dbReference>
<dbReference type="InterPro" id="IPR006528">
    <property type="entry name" value="Phage_head_morphogenesis_dom"/>
</dbReference>
<evidence type="ECO:0000256" key="6">
    <source>
        <dbReference type="ARBA" id="ARBA00022676"/>
    </source>
</evidence>
<dbReference type="SUPFAM" id="SSF56399">
    <property type="entry name" value="ADP-ribosylation"/>
    <property type="match status" value="1"/>
</dbReference>
<dbReference type="Gene3D" id="3.90.176.10">
    <property type="entry name" value="Toxin ADP-ribosyltransferase, Chain A, domain 1"/>
    <property type="match status" value="1"/>
</dbReference>
<keyword evidence="5" id="KW-0800">Toxin</keyword>
<dbReference type="GO" id="GO:0003950">
    <property type="term" value="F:NAD+ poly-ADP-ribosyltransferase activity"/>
    <property type="evidence" value="ECO:0007669"/>
    <property type="project" value="TreeGrafter"/>
</dbReference>
<name>A0A9E7E3I4_9CAUD</name>
<evidence type="ECO:0000256" key="11">
    <source>
        <dbReference type="SAM" id="MobiDB-lite"/>
    </source>
</evidence>
<evidence type="ECO:0000256" key="2">
    <source>
        <dbReference type="ARBA" id="ARBA00009558"/>
    </source>
</evidence>
<evidence type="ECO:0000256" key="7">
    <source>
        <dbReference type="ARBA" id="ARBA00022679"/>
    </source>
</evidence>
<dbReference type="EMBL" id="ON189047">
    <property type="protein sequence ID" value="URA07125.1"/>
    <property type="molecule type" value="Genomic_DNA"/>
</dbReference>
<keyword evidence="6" id="KW-0328">Glycosyltransferase</keyword>
<dbReference type="Proteomes" id="UP001056460">
    <property type="component" value="Segment"/>
</dbReference>